<accession>A0ABS6X620</accession>
<dbReference type="PANTHER" id="PTHR44520:SF2">
    <property type="entry name" value="RESPONSE REGULATOR RCP1"/>
    <property type="match status" value="1"/>
</dbReference>
<feature type="modified residue" description="4-aspartylphosphate" evidence="1">
    <location>
        <position position="59"/>
    </location>
</feature>
<comment type="caution">
    <text evidence="3">The sequence shown here is derived from an EMBL/GenBank/DDBJ whole genome shotgun (WGS) entry which is preliminary data.</text>
</comment>
<dbReference type="EMBL" id="JAHWXQ010000001">
    <property type="protein sequence ID" value="MBW3363448.1"/>
    <property type="molecule type" value="Genomic_DNA"/>
</dbReference>
<evidence type="ECO:0000259" key="2">
    <source>
        <dbReference type="PROSITE" id="PS50110"/>
    </source>
</evidence>
<feature type="domain" description="Response regulatory" evidence="2">
    <location>
        <begin position="4"/>
        <end position="128"/>
    </location>
</feature>
<dbReference type="InterPro" id="IPR001789">
    <property type="entry name" value="Sig_transdc_resp-reg_receiver"/>
</dbReference>
<name>A0ABS6X620_9BACT</name>
<dbReference type="RefSeq" id="WP_199108071.1">
    <property type="nucleotide sequence ID" value="NZ_JAHWXQ010000001.1"/>
</dbReference>
<dbReference type="InterPro" id="IPR011006">
    <property type="entry name" value="CheY-like_superfamily"/>
</dbReference>
<dbReference type="PROSITE" id="PS50110">
    <property type="entry name" value="RESPONSE_REGULATORY"/>
    <property type="match status" value="1"/>
</dbReference>
<dbReference type="Proteomes" id="UP000774935">
    <property type="component" value="Unassembled WGS sequence"/>
</dbReference>
<evidence type="ECO:0000313" key="3">
    <source>
        <dbReference type="EMBL" id="MBW3363448.1"/>
    </source>
</evidence>
<dbReference type="Pfam" id="PF00072">
    <property type="entry name" value="Response_reg"/>
    <property type="match status" value="1"/>
</dbReference>
<proteinExistence type="predicted"/>
<organism evidence="3 4">
    <name type="scientific">Pontibacter populi</name>
    <dbReference type="NCBI Taxonomy" id="890055"/>
    <lineage>
        <taxon>Bacteria</taxon>
        <taxon>Pseudomonadati</taxon>
        <taxon>Bacteroidota</taxon>
        <taxon>Cytophagia</taxon>
        <taxon>Cytophagales</taxon>
        <taxon>Hymenobacteraceae</taxon>
        <taxon>Pontibacter</taxon>
    </lineage>
</organism>
<reference evidence="3 4" key="1">
    <citation type="submission" date="2021-07" db="EMBL/GenBank/DDBJ databases">
        <authorList>
            <person name="Kim M.K."/>
        </authorList>
    </citation>
    <scope>NUCLEOTIDE SEQUENCE [LARGE SCALE GENOMIC DNA]</scope>
    <source>
        <strain evidence="3 4">HLY7-15</strain>
    </source>
</reference>
<keyword evidence="4" id="KW-1185">Reference proteome</keyword>
<gene>
    <name evidence="3" type="ORF">KYK27_00205</name>
</gene>
<dbReference type="SMART" id="SM00448">
    <property type="entry name" value="REC"/>
    <property type="match status" value="1"/>
</dbReference>
<dbReference type="PANTHER" id="PTHR44520">
    <property type="entry name" value="RESPONSE REGULATOR RCP1-RELATED"/>
    <property type="match status" value="1"/>
</dbReference>
<evidence type="ECO:0000256" key="1">
    <source>
        <dbReference type="PROSITE-ProRule" id="PRU00169"/>
    </source>
</evidence>
<dbReference type="SUPFAM" id="SSF52172">
    <property type="entry name" value="CheY-like"/>
    <property type="match status" value="1"/>
</dbReference>
<protein>
    <submittedName>
        <fullName evidence="3">Response regulator</fullName>
    </submittedName>
</protein>
<keyword evidence="1" id="KW-0597">Phosphoprotein</keyword>
<dbReference type="Gene3D" id="3.40.50.2300">
    <property type="match status" value="1"/>
</dbReference>
<evidence type="ECO:0000313" key="4">
    <source>
        <dbReference type="Proteomes" id="UP000774935"/>
    </source>
</evidence>
<sequence>MIERAYIIDDDEISIFLTSTLLETAAFARKVECYLFAQPALEKLQHIPETKLPEVIFLDLNMPGLTGWDFLDILTKQEDRYLGKSNIYILTSSVNVHEKELALSYRLVSGFLRKPLDECEIDRIKEGV</sequence>
<dbReference type="InterPro" id="IPR052893">
    <property type="entry name" value="TCS_response_regulator"/>
</dbReference>